<dbReference type="AlphaFoldDB" id="A0A2G1DKN1"/>
<accession>A0A2G1DKN1</accession>
<evidence type="ECO:0000313" key="4">
    <source>
        <dbReference type="Proteomes" id="UP000221222"/>
    </source>
</evidence>
<name>A0A2G1DKN1_9BACT</name>
<evidence type="ECO:0000313" key="2">
    <source>
        <dbReference type="EMBL" id="AXX92604.1"/>
    </source>
</evidence>
<dbReference type="Pfam" id="PF09994">
    <property type="entry name" value="T6SS_Tle1-like_cat"/>
    <property type="match status" value="1"/>
</dbReference>
<dbReference type="Proteomes" id="UP000221222">
    <property type="component" value="Unassembled WGS sequence"/>
</dbReference>
<dbReference type="KEGG" id="amol:AMOL_1638"/>
<dbReference type="EMBL" id="CP032098">
    <property type="protein sequence ID" value="AXX92604.1"/>
    <property type="molecule type" value="Genomic_DNA"/>
</dbReference>
<protein>
    <recommendedName>
        <fullName evidence="1">T6SS Phospholipase effector Tle1-like catalytic domain-containing protein</fullName>
    </recommendedName>
</protein>
<evidence type="ECO:0000259" key="1">
    <source>
        <dbReference type="Pfam" id="PF09994"/>
    </source>
</evidence>
<keyword evidence="4" id="KW-1185">Reference proteome</keyword>
<evidence type="ECO:0000313" key="3">
    <source>
        <dbReference type="EMBL" id="PHO19029.1"/>
    </source>
</evidence>
<gene>
    <name evidence="2" type="ORF">AMOL_1638</name>
    <name evidence="3" type="ORF">CPU12_01925</name>
</gene>
<evidence type="ECO:0000313" key="5">
    <source>
        <dbReference type="Proteomes" id="UP000262712"/>
    </source>
</evidence>
<feature type="domain" description="T6SS Phospholipase effector Tle1-like catalytic" evidence="1">
    <location>
        <begin position="17"/>
        <end position="130"/>
    </location>
</feature>
<dbReference type="RefSeq" id="WP_099341389.1">
    <property type="nucleotide sequence ID" value="NZ_CP032098.1"/>
</dbReference>
<dbReference type="EMBL" id="NXFY01000002">
    <property type="protein sequence ID" value="PHO19029.1"/>
    <property type="molecule type" value="Genomic_DNA"/>
</dbReference>
<proteinExistence type="predicted"/>
<sequence length="154" mass="17147">MRCKRNLDEQYSTNRCIFDGTGNDKNNDVRINDGSLTNIGKLHEAYIGADKFYVEGVGTRHLSNAEVELVQQGIADKNDYYDSSAMAFGTGVKDKVNTMITNVKSFIANNPDSEVVIDVFGFSRGSTEARDFIKKRGQMITITKSFINKIAKCN</sequence>
<reference evidence="2 5" key="2">
    <citation type="submission" date="2018-08" db="EMBL/GenBank/DDBJ databases">
        <title>Complete genome of the Arcobacter molluscorum type strain LMG 25693.</title>
        <authorList>
            <person name="Miller W.G."/>
            <person name="Yee E."/>
            <person name="Bono J.L."/>
        </authorList>
    </citation>
    <scope>NUCLEOTIDE SEQUENCE [LARGE SCALE GENOMIC DNA]</scope>
    <source>
        <strain evidence="2 5">CECT 7696</strain>
    </source>
</reference>
<dbReference type="InterPro" id="IPR018712">
    <property type="entry name" value="Tle1-like_cat"/>
</dbReference>
<reference evidence="3 4" key="1">
    <citation type="submission" date="2017-09" db="EMBL/GenBank/DDBJ databases">
        <title>Arcobacter canalis sp. nov., a new species isolated from a water canal contaminated with urban sewage.</title>
        <authorList>
            <person name="Perez-Cataluna A."/>
            <person name="Salas-Masso N."/>
            <person name="Figueras M.J."/>
        </authorList>
    </citation>
    <scope>NUCLEOTIDE SEQUENCE [LARGE SCALE GENOMIC DNA]</scope>
    <source>
        <strain evidence="3 4">F98-3</strain>
    </source>
</reference>
<organism evidence="3 4">
    <name type="scientific">Malaciobacter molluscorum LMG 25693</name>
    <dbReference type="NCBI Taxonomy" id="870501"/>
    <lineage>
        <taxon>Bacteria</taxon>
        <taxon>Pseudomonadati</taxon>
        <taxon>Campylobacterota</taxon>
        <taxon>Epsilonproteobacteria</taxon>
        <taxon>Campylobacterales</taxon>
        <taxon>Arcobacteraceae</taxon>
        <taxon>Malaciobacter</taxon>
    </lineage>
</organism>
<dbReference type="Proteomes" id="UP000262712">
    <property type="component" value="Chromosome"/>
</dbReference>